<keyword evidence="3" id="KW-1185">Reference proteome</keyword>
<sequence>MARPYRRSAQHPRPPAYAAPAQLFCMLQRVGAQHQNNPVSLGLLPRHRQSVAGLLTPQMAPDKPGTTQSFFSSRPPLPTAWPHPVP</sequence>
<protein>
    <submittedName>
        <fullName evidence="2">Uncharacterized protein</fullName>
    </submittedName>
</protein>
<organism evidence="2 3">
    <name type="scientific">Pleurodeles waltl</name>
    <name type="common">Iberian ribbed newt</name>
    <dbReference type="NCBI Taxonomy" id="8319"/>
    <lineage>
        <taxon>Eukaryota</taxon>
        <taxon>Metazoa</taxon>
        <taxon>Chordata</taxon>
        <taxon>Craniata</taxon>
        <taxon>Vertebrata</taxon>
        <taxon>Euteleostomi</taxon>
        <taxon>Amphibia</taxon>
        <taxon>Batrachia</taxon>
        <taxon>Caudata</taxon>
        <taxon>Salamandroidea</taxon>
        <taxon>Salamandridae</taxon>
        <taxon>Pleurodelinae</taxon>
        <taxon>Pleurodeles</taxon>
    </lineage>
</organism>
<dbReference type="Proteomes" id="UP001066276">
    <property type="component" value="Chromosome 4_2"/>
</dbReference>
<feature type="compositionally biased region" description="Pro residues" evidence="1">
    <location>
        <begin position="75"/>
        <end position="86"/>
    </location>
</feature>
<name>A0AAV7STD1_PLEWA</name>
<accession>A0AAV7STD1</accession>
<dbReference type="EMBL" id="JANPWB010000008">
    <property type="protein sequence ID" value="KAJ1167389.1"/>
    <property type="molecule type" value="Genomic_DNA"/>
</dbReference>
<evidence type="ECO:0000313" key="2">
    <source>
        <dbReference type="EMBL" id="KAJ1167389.1"/>
    </source>
</evidence>
<reference evidence="2" key="1">
    <citation type="journal article" date="2022" name="bioRxiv">
        <title>Sequencing and chromosome-scale assembly of the giantPleurodeles waltlgenome.</title>
        <authorList>
            <person name="Brown T."/>
            <person name="Elewa A."/>
            <person name="Iarovenko S."/>
            <person name="Subramanian E."/>
            <person name="Araus A.J."/>
            <person name="Petzold A."/>
            <person name="Susuki M."/>
            <person name="Suzuki K.-i.T."/>
            <person name="Hayashi T."/>
            <person name="Toyoda A."/>
            <person name="Oliveira C."/>
            <person name="Osipova E."/>
            <person name="Leigh N.D."/>
            <person name="Simon A."/>
            <person name="Yun M.H."/>
        </authorList>
    </citation>
    <scope>NUCLEOTIDE SEQUENCE</scope>
    <source>
        <strain evidence="2">20211129_DDA</strain>
        <tissue evidence="2">Liver</tissue>
    </source>
</reference>
<evidence type="ECO:0000256" key="1">
    <source>
        <dbReference type="SAM" id="MobiDB-lite"/>
    </source>
</evidence>
<comment type="caution">
    <text evidence="2">The sequence shown here is derived from an EMBL/GenBank/DDBJ whole genome shotgun (WGS) entry which is preliminary data.</text>
</comment>
<dbReference type="AlphaFoldDB" id="A0AAV7STD1"/>
<feature type="region of interest" description="Disordered" evidence="1">
    <location>
        <begin position="57"/>
        <end position="86"/>
    </location>
</feature>
<gene>
    <name evidence="2" type="ORF">NDU88_007781</name>
</gene>
<proteinExistence type="predicted"/>
<evidence type="ECO:0000313" key="3">
    <source>
        <dbReference type="Proteomes" id="UP001066276"/>
    </source>
</evidence>